<dbReference type="InterPro" id="IPR029058">
    <property type="entry name" value="AB_hydrolase_fold"/>
</dbReference>
<dbReference type="Gene3D" id="3.40.50.1820">
    <property type="entry name" value="alpha/beta hydrolase"/>
    <property type="match status" value="1"/>
</dbReference>
<dbReference type="Proteomes" id="UP000247612">
    <property type="component" value="Unassembled WGS sequence"/>
</dbReference>
<evidence type="ECO:0000313" key="4">
    <source>
        <dbReference type="EMBL" id="PXX81502.1"/>
    </source>
</evidence>
<accession>A0A318KY63</accession>
<dbReference type="GO" id="GO:0006508">
    <property type="term" value="P:proteolysis"/>
    <property type="evidence" value="ECO:0007669"/>
    <property type="project" value="InterPro"/>
</dbReference>
<dbReference type="InterPro" id="IPR000073">
    <property type="entry name" value="AB_hydrolase_1"/>
</dbReference>
<dbReference type="Pfam" id="PF00561">
    <property type="entry name" value="Abhydrolase_1"/>
    <property type="match status" value="1"/>
</dbReference>
<organism evidence="4 5">
    <name type="scientific">Dielma fastidiosa</name>
    <dbReference type="NCBI Taxonomy" id="1034346"/>
    <lineage>
        <taxon>Bacteria</taxon>
        <taxon>Bacillati</taxon>
        <taxon>Bacillota</taxon>
        <taxon>Erysipelotrichia</taxon>
        <taxon>Erysipelotrichales</taxon>
        <taxon>Erysipelotrichaceae</taxon>
        <taxon>Dielma</taxon>
    </lineage>
</organism>
<sequence length="303" mass="34573">MEINVNEMIEINGVKQFIAVRAKHAGNPLLLYVHGGPGDAALPLVLKYNGVLAEHYTLVVWEQRGAGKSYYPFTEAVTIDTFVEDLQLLIEYLLNRYQQKKLTLVGHSWGSVLGMKIALMVPHLLQCYVGCGQVIDMAEGSKRAWEYAMQVADPKTRKQLTAVDPSYQGTNWFNDLMLVTKTVVKYKGSYYGHQSYNPMIKDFIFSSSYRLKDLINRQKGSLQSIQALWPELMSVSFKDIHELQVKIVLIEGKHDHHVDSGLAVDFYNQLTSLKQLYLFEKSCHFPQWSDAEQFNQIMISLLS</sequence>
<comment type="similarity">
    <text evidence="1">Belongs to the peptidase S33 family.</text>
</comment>
<evidence type="ECO:0000256" key="1">
    <source>
        <dbReference type="ARBA" id="ARBA00010088"/>
    </source>
</evidence>
<dbReference type="GO" id="GO:0004177">
    <property type="term" value="F:aminopeptidase activity"/>
    <property type="evidence" value="ECO:0007669"/>
    <property type="project" value="UniProtKB-EC"/>
</dbReference>
<dbReference type="RefSeq" id="WP_022936418.1">
    <property type="nucleotide sequence ID" value="NZ_CABKRQ010000001.1"/>
</dbReference>
<feature type="domain" description="AB hydrolase-1" evidence="3">
    <location>
        <begin position="28"/>
        <end position="290"/>
    </location>
</feature>
<dbReference type="EMBL" id="QJKH01000001">
    <property type="protein sequence ID" value="PXX81502.1"/>
    <property type="molecule type" value="Genomic_DNA"/>
</dbReference>
<protein>
    <submittedName>
        <fullName evidence="4">Pimeloyl-ACP methyl ester carboxylesterase</fullName>
    </submittedName>
</protein>
<dbReference type="AlphaFoldDB" id="A0A318KY63"/>
<dbReference type="STRING" id="1034346.GCA_000313565_00106"/>
<comment type="caution">
    <text evidence="4">The sequence shown here is derived from an EMBL/GenBank/DDBJ whole genome shotgun (WGS) entry which is preliminary data.</text>
</comment>
<dbReference type="OrthoDB" id="53505at2"/>
<gene>
    <name evidence="4" type="ORF">DES51_101107</name>
</gene>
<evidence type="ECO:0000313" key="5">
    <source>
        <dbReference type="Proteomes" id="UP000247612"/>
    </source>
</evidence>
<dbReference type="PRINTS" id="PR00793">
    <property type="entry name" value="PROAMNOPTASE"/>
</dbReference>
<dbReference type="SUPFAM" id="SSF53474">
    <property type="entry name" value="alpha/beta-Hydrolases"/>
    <property type="match status" value="1"/>
</dbReference>
<reference evidence="4 5" key="1">
    <citation type="submission" date="2018-05" db="EMBL/GenBank/DDBJ databases">
        <title>Genomic Encyclopedia of Type Strains, Phase IV (KMG-IV): sequencing the most valuable type-strain genomes for metagenomic binning, comparative biology and taxonomic classification.</title>
        <authorList>
            <person name="Goeker M."/>
        </authorList>
    </citation>
    <scope>NUCLEOTIDE SEQUENCE [LARGE SCALE GENOMIC DNA]</scope>
    <source>
        <strain evidence="4 5">JC118</strain>
    </source>
</reference>
<evidence type="ECO:0000259" key="3">
    <source>
        <dbReference type="Pfam" id="PF00561"/>
    </source>
</evidence>
<name>A0A318KY63_9FIRM</name>
<evidence type="ECO:0000256" key="2">
    <source>
        <dbReference type="ARBA" id="ARBA00022801"/>
    </source>
</evidence>
<keyword evidence="5" id="KW-1185">Reference proteome</keyword>
<keyword evidence="2" id="KW-0378">Hydrolase</keyword>
<proteinExistence type="inferred from homology"/>
<dbReference type="PANTHER" id="PTHR43329">
    <property type="entry name" value="EPOXIDE HYDROLASE"/>
    <property type="match status" value="1"/>
</dbReference>
<dbReference type="InterPro" id="IPR002410">
    <property type="entry name" value="Peptidase_S33"/>
</dbReference>